<protein>
    <submittedName>
        <fullName evidence="1">Uncharacterized protein</fullName>
    </submittedName>
</protein>
<reference evidence="1 2" key="1">
    <citation type="submission" date="2022-10" db="EMBL/GenBank/DDBJ databases">
        <title>Identification of biosynthetic pathway for the production of the potent trypsin inhibitor radiosumin.</title>
        <authorList>
            <person name="Fewer D.P."/>
            <person name="Delbaje E."/>
            <person name="Ouyang X."/>
            <person name="Agostino P.D."/>
            <person name="Wahlsten M."/>
            <person name="Jokela J."/>
            <person name="Permi P."/>
            <person name="Haapaniemi E."/>
            <person name="Koistinen H."/>
        </authorList>
    </citation>
    <scope>NUCLEOTIDE SEQUENCE [LARGE SCALE GENOMIC DNA]</scope>
    <source>
        <strain evidence="1 2">NIES-515</strain>
    </source>
</reference>
<evidence type="ECO:0000313" key="2">
    <source>
        <dbReference type="Proteomes" id="UP001526143"/>
    </source>
</evidence>
<organism evidence="1 2">
    <name type="scientific">Plectonema radiosum NIES-515</name>
    <dbReference type="NCBI Taxonomy" id="2986073"/>
    <lineage>
        <taxon>Bacteria</taxon>
        <taxon>Bacillati</taxon>
        <taxon>Cyanobacteriota</taxon>
        <taxon>Cyanophyceae</taxon>
        <taxon>Oscillatoriophycideae</taxon>
        <taxon>Oscillatoriales</taxon>
        <taxon>Microcoleaceae</taxon>
        <taxon>Plectonema</taxon>
    </lineage>
</organism>
<dbReference type="EMBL" id="JAOWRF010000139">
    <property type="protein sequence ID" value="MCV3213713.1"/>
    <property type="molecule type" value="Genomic_DNA"/>
</dbReference>
<keyword evidence="2" id="KW-1185">Reference proteome</keyword>
<proteinExistence type="predicted"/>
<evidence type="ECO:0000313" key="1">
    <source>
        <dbReference type="EMBL" id="MCV3213713.1"/>
    </source>
</evidence>
<gene>
    <name evidence="1" type="ORF">OGM63_09340</name>
</gene>
<dbReference type="RefSeq" id="WP_263745240.1">
    <property type="nucleotide sequence ID" value="NZ_JAOWRF010000139.1"/>
</dbReference>
<dbReference type="Proteomes" id="UP001526143">
    <property type="component" value="Unassembled WGS sequence"/>
</dbReference>
<comment type="caution">
    <text evidence="1">The sequence shown here is derived from an EMBL/GenBank/DDBJ whole genome shotgun (WGS) entry which is preliminary data.</text>
</comment>
<name>A0ABT3AX57_9CYAN</name>
<sequence length="72" mass="8154">MADGYEVITPEEIEAENTFREGKARIDSNDIGGGINLLRRARDMFRNCHSSQAEAKADEVEKLLISMGDRRR</sequence>
<accession>A0ABT3AX57</accession>